<accession>A0AAE1FES8</accession>
<keyword evidence="2" id="KW-1185">Reference proteome</keyword>
<evidence type="ECO:0000313" key="2">
    <source>
        <dbReference type="Proteomes" id="UP001286313"/>
    </source>
</evidence>
<evidence type="ECO:0000313" key="1">
    <source>
        <dbReference type="EMBL" id="KAK3871682.1"/>
    </source>
</evidence>
<protein>
    <submittedName>
        <fullName evidence="1">Uncharacterized protein</fullName>
    </submittedName>
</protein>
<organism evidence="1 2">
    <name type="scientific">Petrolisthes cinctipes</name>
    <name type="common">Flat porcelain crab</name>
    <dbReference type="NCBI Taxonomy" id="88211"/>
    <lineage>
        <taxon>Eukaryota</taxon>
        <taxon>Metazoa</taxon>
        <taxon>Ecdysozoa</taxon>
        <taxon>Arthropoda</taxon>
        <taxon>Crustacea</taxon>
        <taxon>Multicrustacea</taxon>
        <taxon>Malacostraca</taxon>
        <taxon>Eumalacostraca</taxon>
        <taxon>Eucarida</taxon>
        <taxon>Decapoda</taxon>
        <taxon>Pleocyemata</taxon>
        <taxon>Anomura</taxon>
        <taxon>Galatheoidea</taxon>
        <taxon>Porcellanidae</taxon>
        <taxon>Petrolisthes</taxon>
    </lineage>
</organism>
<reference evidence="1" key="1">
    <citation type="submission" date="2023-10" db="EMBL/GenBank/DDBJ databases">
        <title>Genome assemblies of two species of porcelain crab, Petrolisthes cinctipes and Petrolisthes manimaculis (Anomura: Porcellanidae).</title>
        <authorList>
            <person name="Angst P."/>
        </authorList>
    </citation>
    <scope>NUCLEOTIDE SEQUENCE</scope>
    <source>
        <strain evidence="1">PB745_01</strain>
        <tissue evidence="1">Gill</tissue>
    </source>
</reference>
<dbReference type="EMBL" id="JAWQEG010002482">
    <property type="protein sequence ID" value="KAK3871682.1"/>
    <property type="molecule type" value="Genomic_DNA"/>
</dbReference>
<comment type="caution">
    <text evidence="1">The sequence shown here is derived from an EMBL/GenBank/DDBJ whole genome shotgun (WGS) entry which is preliminary data.</text>
</comment>
<sequence>MDFSQVSIIQVLTVPPLNSAAVAPVKVRGYLRDPTLGTVHYGTKTAAHFRAGVRTQDNLQQDRRCYEPKQPLRRHLHPRTRSICLLNHMIYGIPGRFIHFISL</sequence>
<dbReference type="AlphaFoldDB" id="A0AAE1FES8"/>
<proteinExistence type="predicted"/>
<name>A0AAE1FES8_PETCI</name>
<gene>
    <name evidence="1" type="ORF">Pcinc_023184</name>
</gene>
<dbReference type="Proteomes" id="UP001286313">
    <property type="component" value="Unassembled WGS sequence"/>
</dbReference>